<sequence length="259" mass="28945">MDASHRTIRLIHSYLENRKVYYDLEGASFHRTLEQGCPQGSLLWKVAMTSVGNIKMDQTASIVMYADDIALLVGAARPTTALKRIEGYLEELKTWAAEYALKFSPNKSQVMSIKGGMKPPYSVKFGTGEDDQIIEASETVKYLVVVLDPGFWEHIASLKEKNKDLYKLLRCMTSANWCMGKLAARMIYKAVFLPRITYAAEIWKVACHLKKSIKALGSMQRDPVIAITSAYRTASTICLTAVAGTLPLDLEIRAQVINK</sequence>
<dbReference type="EMBL" id="VUJU01007661">
    <property type="protein sequence ID" value="KAF0742352.1"/>
    <property type="molecule type" value="Genomic_DNA"/>
</dbReference>
<accession>A0A6G0XPE8</accession>
<dbReference type="AlphaFoldDB" id="A0A6G0XPE8"/>
<evidence type="ECO:0000259" key="1">
    <source>
        <dbReference type="PROSITE" id="PS50878"/>
    </source>
</evidence>
<dbReference type="PANTHER" id="PTHR33332">
    <property type="entry name" value="REVERSE TRANSCRIPTASE DOMAIN-CONTAINING PROTEIN"/>
    <property type="match status" value="1"/>
</dbReference>
<keyword evidence="2" id="KW-0695">RNA-directed DNA polymerase</keyword>
<dbReference type="Proteomes" id="UP000478052">
    <property type="component" value="Unassembled WGS sequence"/>
</dbReference>
<evidence type="ECO:0000313" key="3">
    <source>
        <dbReference type="Proteomes" id="UP000478052"/>
    </source>
</evidence>
<reference evidence="2 3" key="1">
    <citation type="submission" date="2019-08" db="EMBL/GenBank/DDBJ databases">
        <title>Whole genome of Aphis craccivora.</title>
        <authorList>
            <person name="Voronova N.V."/>
            <person name="Shulinski R.S."/>
            <person name="Bandarenka Y.V."/>
            <person name="Zhorov D.G."/>
            <person name="Warner D."/>
        </authorList>
    </citation>
    <scope>NUCLEOTIDE SEQUENCE [LARGE SCALE GENOMIC DNA]</scope>
    <source>
        <strain evidence="2">180601</strain>
        <tissue evidence="2">Whole Body</tissue>
    </source>
</reference>
<keyword evidence="3" id="KW-1185">Reference proteome</keyword>
<keyword evidence="2" id="KW-0548">Nucleotidyltransferase</keyword>
<dbReference type="PROSITE" id="PS50878">
    <property type="entry name" value="RT_POL"/>
    <property type="match status" value="1"/>
</dbReference>
<evidence type="ECO:0000313" key="2">
    <source>
        <dbReference type="EMBL" id="KAF0742352.1"/>
    </source>
</evidence>
<dbReference type="GO" id="GO:0003964">
    <property type="term" value="F:RNA-directed DNA polymerase activity"/>
    <property type="evidence" value="ECO:0007669"/>
    <property type="project" value="UniProtKB-KW"/>
</dbReference>
<dbReference type="OrthoDB" id="6629145at2759"/>
<feature type="domain" description="Reverse transcriptase" evidence="1">
    <location>
        <begin position="1"/>
        <end position="147"/>
    </location>
</feature>
<dbReference type="InterPro" id="IPR000477">
    <property type="entry name" value="RT_dom"/>
</dbReference>
<name>A0A6G0XPE8_APHCR</name>
<comment type="caution">
    <text evidence="2">The sequence shown here is derived from an EMBL/GenBank/DDBJ whole genome shotgun (WGS) entry which is preliminary data.</text>
</comment>
<organism evidence="2 3">
    <name type="scientific">Aphis craccivora</name>
    <name type="common">Cowpea aphid</name>
    <dbReference type="NCBI Taxonomy" id="307492"/>
    <lineage>
        <taxon>Eukaryota</taxon>
        <taxon>Metazoa</taxon>
        <taxon>Ecdysozoa</taxon>
        <taxon>Arthropoda</taxon>
        <taxon>Hexapoda</taxon>
        <taxon>Insecta</taxon>
        <taxon>Pterygota</taxon>
        <taxon>Neoptera</taxon>
        <taxon>Paraneoptera</taxon>
        <taxon>Hemiptera</taxon>
        <taxon>Sternorrhyncha</taxon>
        <taxon>Aphidomorpha</taxon>
        <taxon>Aphidoidea</taxon>
        <taxon>Aphididae</taxon>
        <taxon>Aphidini</taxon>
        <taxon>Aphis</taxon>
        <taxon>Aphis</taxon>
    </lineage>
</organism>
<protein>
    <submittedName>
        <fullName evidence="2">Reverse transcriptase domain-containing protein</fullName>
    </submittedName>
</protein>
<gene>
    <name evidence="2" type="ORF">FWK35_00022406</name>
</gene>
<keyword evidence="2" id="KW-0808">Transferase</keyword>
<proteinExistence type="predicted"/>
<dbReference type="Pfam" id="PF00078">
    <property type="entry name" value="RVT_1"/>
    <property type="match status" value="1"/>
</dbReference>